<proteinExistence type="inferred from homology"/>
<sequence>MTLSLTEGAPTAGPTNGLADVAGLRLGHHTRIGDGYLTGTTVVTGPPAGLIAGIDVRGGGPGTHETDLLDPTAAAERISAIVLTGGSAFGTAACLGVMDELALRGIGVPVGAAGVVPLVPGAVLFDLGRGGDPAARPTAEFGRAALLDALGQSRGPVDAAAAGSRRGAGTGAVAGGLKGGLAEASQIVPAAAPGESAVTVAAVAAINAFGSPIDPRTGVLWGARHLLTADLPDDLRTAVGDRSPEELLRPSSAAGVDALREVVSSVVRGRPPMSTFASGGAGPGRHTTLVVVATDATLTKAQCTKLASVGHGGMVRSVNPVHTLFDGDVVFGLSTGDRAAPDLLRFNEILTAAADVVARAVTRGILDAVGTTTAAGGWPAWRDLAEPQSASSPVRQG</sequence>
<dbReference type="EMBL" id="SZZH01000001">
    <property type="protein sequence ID" value="TKV60729.1"/>
    <property type="molecule type" value="Genomic_DNA"/>
</dbReference>
<dbReference type="PANTHER" id="PTHR36512">
    <property type="entry name" value="D-AMINOPEPTIDASE"/>
    <property type="match status" value="1"/>
</dbReference>
<dbReference type="GO" id="GO:0004177">
    <property type="term" value="F:aminopeptidase activity"/>
    <property type="evidence" value="ECO:0007669"/>
    <property type="project" value="TreeGrafter"/>
</dbReference>
<accession>A0A4U6QKD8</accession>
<dbReference type="OrthoDB" id="9808347at2"/>
<reference evidence="2 3" key="1">
    <citation type="submission" date="2019-05" db="EMBL/GenBank/DDBJ databases">
        <title>Nakamurella sp. N5BH11, whole genome shotgun sequence.</title>
        <authorList>
            <person name="Tuo L."/>
        </authorList>
    </citation>
    <scope>NUCLEOTIDE SEQUENCE [LARGE SCALE GENOMIC DNA]</scope>
    <source>
        <strain evidence="2 3">N5BH11</strain>
    </source>
</reference>
<dbReference type="PANTHER" id="PTHR36512:SF3">
    <property type="entry name" value="BLR5678 PROTEIN"/>
    <property type="match status" value="1"/>
</dbReference>
<keyword evidence="3" id="KW-1185">Reference proteome</keyword>
<evidence type="ECO:0000313" key="3">
    <source>
        <dbReference type="Proteomes" id="UP000306985"/>
    </source>
</evidence>
<protein>
    <submittedName>
        <fullName evidence="2">Peptidase S58 family protein</fullName>
    </submittedName>
</protein>
<evidence type="ECO:0000313" key="2">
    <source>
        <dbReference type="EMBL" id="TKV60729.1"/>
    </source>
</evidence>
<organism evidence="2 3">
    <name type="scientific">Nakamurella flava</name>
    <dbReference type="NCBI Taxonomy" id="2576308"/>
    <lineage>
        <taxon>Bacteria</taxon>
        <taxon>Bacillati</taxon>
        <taxon>Actinomycetota</taxon>
        <taxon>Actinomycetes</taxon>
        <taxon>Nakamurellales</taxon>
        <taxon>Nakamurellaceae</taxon>
        <taxon>Nakamurella</taxon>
    </lineage>
</organism>
<comment type="caution">
    <text evidence="2">The sequence shown here is derived from an EMBL/GenBank/DDBJ whole genome shotgun (WGS) entry which is preliminary data.</text>
</comment>
<dbReference type="InterPro" id="IPR005321">
    <property type="entry name" value="Peptidase_S58_DmpA"/>
</dbReference>
<dbReference type="Gene3D" id="3.60.70.12">
    <property type="entry name" value="L-amino peptidase D-ALA esterase/amidase"/>
    <property type="match status" value="1"/>
</dbReference>
<name>A0A4U6QKD8_9ACTN</name>
<dbReference type="InterPro" id="IPR016117">
    <property type="entry name" value="ArgJ-like_dom_sf"/>
</dbReference>
<dbReference type="Proteomes" id="UP000306985">
    <property type="component" value="Unassembled WGS sequence"/>
</dbReference>
<dbReference type="AlphaFoldDB" id="A0A4U6QKD8"/>
<comment type="similarity">
    <text evidence="1">Belongs to the peptidase S58 family.</text>
</comment>
<dbReference type="SUPFAM" id="SSF56266">
    <property type="entry name" value="DmpA/ArgJ-like"/>
    <property type="match status" value="1"/>
</dbReference>
<dbReference type="RefSeq" id="WP_137448032.1">
    <property type="nucleotide sequence ID" value="NZ_SZZH01000001.1"/>
</dbReference>
<evidence type="ECO:0000256" key="1">
    <source>
        <dbReference type="ARBA" id="ARBA00007068"/>
    </source>
</evidence>
<dbReference type="Pfam" id="PF03576">
    <property type="entry name" value="Peptidase_S58"/>
    <property type="match status" value="1"/>
</dbReference>
<gene>
    <name evidence="2" type="ORF">FDO65_03330</name>
</gene>